<protein>
    <submittedName>
        <fullName evidence="1">AlNc14C323G10612 protein</fullName>
    </submittedName>
</protein>
<reference evidence="1" key="1">
    <citation type="journal article" date="2011" name="PLoS Biol.">
        <title>Gene gain and loss during evolution of obligate parasitism in the white rust pathogen of Arabidopsis thaliana.</title>
        <authorList>
            <person name="Kemen E."/>
            <person name="Gardiner A."/>
            <person name="Schultz-Larsen T."/>
            <person name="Kemen A.C."/>
            <person name="Balmuth A.L."/>
            <person name="Robert-Seilaniantz A."/>
            <person name="Bailey K."/>
            <person name="Holub E."/>
            <person name="Studholme D.J."/>
            <person name="Maclean D."/>
            <person name="Jones J.D."/>
        </authorList>
    </citation>
    <scope>NUCLEOTIDE SEQUENCE</scope>
</reference>
<proteinExistence type="predicted"/>
<organism evidence="1">
    <name type="scientific">Albugo laibachii Nc14</name>
    <dbReference type="NCBI Taxonomy" id="890382"/>
    <lineage>
        <taxon>Eukaryota</taxon>
        <taxon>Sar</taxon>
        <taxon>Stramenopiles</taxon>
        <taxon>Oomycota</taxon>
        <taxon>Peronosporomycetes</taxon>
        <taxon>Albuginales</taxon>
        <taxon>Albuginaceae</taxon>
        <taxon>Albugo</taxon>
    </lineage>
</organism>
<name>F0WWK1_9STRA</name>
<dbReference type="AlphaFoldDB" id="F0WWK1"/>
<dbReference type="EMBL" id="FR824368">
    <property type="protein sequence ID" value="CCA25824.1"/>
    <property type="molecule type" value="Genomic_DNA"/>
</dbReference>
<reference evidence="1" key="2">
    <citation type="submission" date="2011-02" db="EMBL/GenBank/DDBJ databases">
        <authorList>
            <person name="MacLean D."/>
        </authorList>
    </citation>
    <scope>NUCLEOTIDE SEQUENCE</scope>
</reference>
<sequence length="261" mass="29233">MGYQYIFMTLPRTPMYGLTYCHNGNALPSVCAMMRLQPPTSPALDYNFVCPTVCETRTAQTRAKPNIWKDQATLDEQDIYRTHTEYICIPPDEDELCLRLCVVAHYGGGEHRGIDATLTATKKAFGWPGTTSDVKKPNDLINIDLVHMKPAIESLRDNMGSSSKMTRRSMYGCPPRNQPSRWLRWMDCSRGLQLLASAGIGCRIKVPISSVFLWPNSNAHWAPSIILPLHIVLGLMDPSARDVGLNEMQPGFIERNTFAAT</sequence>
<evidence type="ECO:0000313" key="1">
    <source>
        <dbReference type="EMBL" id="CCA25824.1"/>
    </source>
</evidence>
<dbReference type="HOGENOM" id="CLU_1067203_0_0_1"/>
<gene>
    <name evidence="1" type="primary">AlNc14C323G10612</name>
    <name evidence="1" type="ORF">ALNC14_119680</name>
</gene>
<accession>F0WWK1</accession>